<protein>
    <submittedName>
        <fullName evidence="4">60S ribosomal protein L13</fullName>
    </submittedName>
</protein>
<dbReference type="Pfam" id="PF01294">
    <property type="entry name" value="Ribosomal_L13e"/>
    <property type="match status" value="1"/>
</dbReference>
<keyword evidence="3" id="KW-0687">Ribonucleoprotein</keyword>
<name>A0A6A2YCL8_HIBSY</name>
<dbReference type="Proteomes" id="UP000436088">
    <property type="component" value="Unassembled WGS sequence"/>
</dbReference>
<dbReference type="GO" id="GO:0022625">
    <property type="term" value="C:cytosolic large ribosomal subunit"/>
    <property type="evidence" value="ECO:0007669"/>
    <property type="project" value="TreeGrafter"/>
</dbReference>
<evidence type="ECO:0000256" key="2">
    <source>
        <dbReference type="ARBA" id="ARBA00022980"/>
    </source>
</evidence>
<dbReference type="InterPro" id="IPR001380">
    <property type="entry name" value="Ribosomal_eL13"/>
</dbReference>
<evidence type="ECO:0000313" key="5">
    <source>
        <dbReference type="Proteomes" id="UP000436088"/>
    </source>
</evidence>
<reference evidence="4" key="1">
    <citation type="submission" date="2019-09" db="EMBL/GenBank/DDBJ databases">
        <title>Draft genome information of white flower Hibiscus syriacus.</title>
        <authorList>
            <person name="Kim Y.-M."/>
        </authorList>
    </citation>
    <scope>NUCLEOTIDE SEQUENCE [LARGE SCALE GENOMIC DNA]</scope>
    <source>
        <strain evidence="4">YM2019G1</strain>
    </source>
</reference>
<proteinExistence type="inferred from homology"/>
<evidence type="ECO:0000313" key="4">
    <source>
        <dbReference type="EMBL" id="KAE8673059.1"/>
    </source>
</evidence>
<evidence type="ECO:0000256" key="3">
    <source>
        <dbReference type="ARBA" id="ARBA00023274"/>
    </source>
</evidence>
<sequence length="272" mass="30902">MEDHKSSLKKYFKNDLSLEESCKQSHLECLGTNGKMQSDFGVHKRTSNNKIYAHGWIEELCLKIHLVLKLANPTIRHDTTKKDDTPMTAEAAEIMTGKSCKTKEGGEDLSQANWTPSPLSIANFEVQHEIKSWKGMLAFQRLAPTIGIVVDHRLKNRSLEGLQANVQRLKTYKAKLVVFPRRALASSRLVILLLRSLQLQLKSKDHTCLFLVRSLMSVITIFKITAARPRYSFTRRFQQFPEEHQLSLHVGSSTTIVFQFLPATQAIPCSIK</sequence>
<gene>
    <name evidence="4" type="ORF">F3Y22_tig00111812pilonHSYRG00033</name>
</gene>
<comment type="similarity">
    <text evidence="1">Belongs to the eukaryotic ribosomal protein eL13 family.</text>
</comment>
<evidence type="ECO:0000256" key="1">
    <source>
        <dbReference type="ARBA" id="ARBA00005640"/>
    </source>
</evidence>
<dbReference type="GO" id="GO:0006412">
    <property type="term" value="P:translation"/>
    <property type="evidence" value="ECO:0007669"/>
    <property type="project" value="InterPro"/>
</dbReference>
<dbReference type="AlphaFoldDB" id="A0A6A2YCL8"/>
<comment type="caution">
    <text evidence="4">The sequence shown here is derived from an EMBL/GenBank/DDBJ whole genome shotgun (WGS) entry which is preliminary data.</text>
</comment>
<dbReference type="GO" id="GO:0003735">
    <property type="term" value="F:structural constituent of ribosome"/>
    <property type="evidence" value="ECO:0007669"/>
    <property type="project" value="InterPro"/>
</dbReference>
<dbReference type="EMBL" id="VEPZ02001436">
    <property type="protein sequence ID" value="KAE8673059.1"/>
    <property type="molecule type" value="Genomic_DNA"/>
</dbReference>
<dbReference type="GO" id="GO:0003723">
    <property type="term" value="F:RNA binding"/>
    <property type="evidence" value="ECO:0007669"/>
    <property type="project" value="TreeGrafter"/>
</dbReference>
<organism evidence="4 5">
    <name type="scientific">Hibiscus syriacus</name>
    <name type="common">Rose of Sharon</name>
    <dbReference type="NCBI Taxonomy" id="106335"/>
    <lineage>
        <taxon>Eukaryota</taxon>
        <taxon>Viridiplantae</taxon>
        <taxon>Streptophyta</taxon>
        <taxon>Embryophyta</taxon>
        <taxon>Tracheophyta</taxon>
        <taxon>Spermatophyta</taxon>
        <taxon>Magnoliopsida</taxon>
        <taxon>eudicotyledons</taxon>
        <taxon>Gunneridae</taxon>
        <taxon>Pentapetalae</taxon>
        <taxon>rosids</taxon>
        <taxon>malvids</taxon>
        <taxon>Malvales</taxon>
        <taxon>Malvaceae</taxon>
        <taxon>Malvoideae</taxon>
        <taxon>Hibiscus</taxon>
    </lineage>
</organism>
<dbReference type="PANTHER" id="PTHR11722:SF0">
    <property type="entry name" value="LARGE RIBOSOMAL SUBUNIT PROTEIN EL13"/>
    <property type="match status" value="1"/>
</dbReference>
<dbReference type="PANTHER" id="PTHR11722">
    <property type="entry name" value="60S RIBOSOMAL PROTEIN L13"/>
    <property type="match status" value="1"/>
</dbReference>
<accession>A0A6A2YCL8</accession>
<keyword evidence="2 4" id="KW-0689">Ribosomal protein</keyword>
<keyword evidence="5" id="KW-1185">Reference proteome</keyword>